<dbReference type="GO" id="GO:0000329">
    <property type="term" value="C:fungal-type vacuole membrane"/>
    <property type="evidence" value="ECO:0007669"/>
    <property type="project" value="TreeGrafter"/>
</dbReference>
<organism evidence="4 5">
    <name type="scientific">Dactylonectria estremocensis</name>
    <dbReference type="NCBI Taxonomy" id="1079267"/>
    <lineage>
        <taxon>Eukaryota</taxon>
        <taxon>Fungi</taxon>
        <taxon>Dikarya</taxon>
        <taxon>Ascomycota</taxon>
        <taxon>Pezizomycotina</taxon>
        <taxon>Sordariomycetes</taxon>
        <taxon>Hypocreomycetidae</taxon>
        <taxon>Hypocreales</taxon>
        <taxon>Nectriaceae</taxon>
        <taxon>Dactylonectria</taxon>
    </lineage>
</organism>
<accession>A0A9P9DC83</accession>
<keyword evidence="1 2" id="KW-0813">Transport</keyword>
<comment type="caution">
    <text evidence="4">The sequence shown here is derived from an EMBL/GenBank/DDBJ whole genome shotgun (WGS) entry which is preliminary data.</text>
</comment>
<evidence type="ECO:0000256" key="3">
    <source>
        <dbReference type="SAM" id="Phobius"/>
    </source>
</evidence>
<feature type="transmembrane region" description="Helical" evidence="3">
    <location>
        <begin position="194"/>
        <end position="214"/>
    </location>
</feature>
<comment type="similarity">
    <text evidence="2">Belongs to the purine-cytosine permease (2.A.39) family.</text>
</comment>
<feature type="transmembrane region" description="Helical" evidence="3">
    <location>
        <begin position="266"/>
        <end position="286"/>
    </location>
</feature>
<keyword evidence="3" id="KW-1133">Transmembrane helix</keyword>
<keyword evidence="3" id="KW-0812">Transmembrane</keyword>
<sequence length="420" mass="45633">MSATSAIDCEAAKAKANVTEHHDSKTNDNVSITDGIVSSSATDNIIKLRTKSSLLRFLHRGDLWLQKHAGVETAGAERILSDERIELNSLTMVTFWFAISMNPAVLVSGVIGSGLYGLSVVEAILIGFGAKLCSIMNLVIEVGYAVTTSIVGGQLVSTISGGKVNSAVGIVVITVVSWFLSVLGLRAIHLYNQYSWIIVFGLLINIFVVAKPYFNPEPTRRYTEGMTHTAGCLNYFSIVFGSSIAWSTFSGDYYVQYRADVSKTKVFAYTFLGMMLPWCLVFPLGAEIGGIYVSNPEFFTTFNAQSIGGVITFFIHPSGWATFVSVIFALSFIAGESAQIYSSGISIQLLGAYFQVIPHFIWNTLTAGVILGLAWGGQNSLLAILSNFTALLGYWVLLFVGCMALEHFIFRPRLGGYNAR</sequence>
<dbReference type="Gene3D" id="1.10.4160.10">
    <property type="entry name" value="Hydantoin permease"/>
    <property type="match status" value="1"/>
</dbReference>
<dbReference type="EMBL" id="JAGMUU010000036">
    <property type="protein sequence ID" value="KAH7116499.1"/>
    <property type="molecule type" value="Genomic_DNA"/>
</dbReference>
<evidence type="ECO:0000256" key="2">
    <source>
        <dbReference type="PIRNR" id="PIRNR002744"/>
    </source>
</evidence>
<name>A0A9P9DC83_9HYPO</name>
<dbReference type="InterPro" id="IPR026030">
    <property type="entry name" value="Pur-cyt_permease_Fcy2/21/22"/>
</dbReference>
<evidence type="ECO:0000313" key="5">
    <source>
        <dbReference type="Proteomes" id="UP000717696"/>
    </source>
</evidence>
<dbReference type="AlphaFoldDB" id="A0A9P9DC83"/>
<feature type="transmembrane region" description="Helical" evidence="3">
    <location>
        <begin position="381"/>
        <end position="405"/>
    </location>
</feature>
<dbReference type="Proteomes" id="UP000717696">
    <property type="component" value="Unassembled WGS sequence"/>
</dbReference>
<feature type="transmembrane region" description="Helical" evidence="3">
    <location>
        <begin position="353"/>
        <end position="375"/>
    </location>
</feature>
<keyword evidence="5" id="KW-1185">Reference proteome</keyword>
<dbReference type="GO" id="GO:0022857">
    <property type="term" value="F:transmembrane transporter activity"/>
    <property type="evidence" value="ECO:0007669"/>
    <property type="project" value="InterPro"/>
</dbReference>
<evidence type="ECO:0000313" key="4">
    <source>
        <dbReference type="EMBL" id="KAH7116499.1"/>
    </source>
</evidence>
<gene>
    <name evidence="4" type="ORF">B0J13DRAFT_681279</name>
</gene>
<dbReference type="PANTHER" id="PTHR31806">
    <property type="entry name" value="PURINE-CYTOSINE PERMEASE FCY2-RELATED"/>
    <property type="match status" value="1"/>
</dbReference>
<dbReference type="PANTHER" id="PTHR31806:SF7">
    <property type="entry name" value="TRANSPORTER, PUTATIVE (AFU_ORTHOLOGUE AFUA_2G04690)-RELATED"/>
    <property type="match status" value="1"/>
</dbReference>
<dbReference type="PIRSF" id="PIRSF002744">
    <property type="entry name" value="Pur-cyt_permease"/>
    <property type="match status" value="1"/>
</dbReference>
<dbReference type="GO" id="GO:0005886">
    <property type="term" value="C:plasma membrane"/>
    <property type="evidence" value="ECO:0007669"/>
    <property type="project" value="TreeGrafter"/>
</dbReference>
<evidence type="ECO:0000256" key="1">
    <source>
        <dbReference type="ARBA" id="ARBA00022448"/>
    </source>
</evidence>
<reference evidence="4" key="1">
    <citation type="journal article" date="2021" name="Nat. Commun.">
        <title>Genetic determinants of endophytism in the Arabidopsis root mycobiome.</title>
        <authorList>
            <person name="Mesny F."/>
            <person name="Miyauchi S."/>
            <person name="Thiergart T."/>
            <person name="Pickel B."/>
            <person name="Atanasova L."/>
            <person name="Karlsson M."/>
            <person name="Huettel B."/>
            <person name="Barry K.W."/>
            <person name="Haridas S."/>
            <person name="Chen C."/>
            <person name="Bauer D."/>
            <person name="Andreopoulos W."/>
            <person name="Pangilinan J."/>
            <person name="LaButti K."/>
            <person name="Riley R."/>
            <person name="Lipzen A."/>
            <person name="Clum A."/>
            <person name="Drula E."/>
            <person name="Henrissat B."/>
            <person name="Kohler A."/>
            <person name="Grigoriev I.V."/>
            <person name="Martin F.M."/>
            <person name="Hacquard S."/>
        </authorList>
    </citation>
    <scope>NUCLEOTIDE SEQUENCE</scope>
    <source>
        <strain evidence="4">MPI-CAGE-AT-0021</strain>
    </source>
</reference>
<dbReference type="OrthoDB" id="5428495at2759"/>
<proteinExistence type="inferred from homology"/>
<feature type="transmembrane region" description="Helical" evidence="3">
    <location>
        <begin position="167"/>
        <end position="188"/>
    </location>
</feature>
<keyword evidence="2 3" id="KW-0472">Membrane</keyword>
<feature type="transmembrane region" description="Helical" evidence="3">
    <location>
        <begin position="226"/>
        <end position="246"/>
    </location>
</feature>
<feature type="transmembrane region" description="Helical" evidence="3">
    <location>
        <begin position="124"/>
        <end position="146"/>
    </location>
</feature>
<feature type="transmembrane region" description="Helical" evidence="3">
    <location>
        <begin position="321"/>
        <end position="341"/>
    </location>
</feature>
<protein>
    <submittedName>
        <fullName evidence="4">Nucleoside transporter</fullName>
    </submittedName>
</protein>
<feature type="transmembrane region" description="Helical" evidence="3">
    <location>
        <begin position="93"/>
        <end position="118"/>
    </location>
</feature>